<comment type="similarity">
    <text evidence="1">Belongs to the putative lipase ROG1 family.</text>
</comment>
<evidence type="ECO:0000256" key="1">
    <source>
        <dbReference type="ARBA" id="ARBA00007920"/>
    </source>
</evidence>
<dbReference type="GO" id="GO:0016042">
    <property type="term" value="P:lipid catabolic process"/>
    <property type="evidence" value="ECO:0007669"/>
    <property type="project" value="UniProtKB-KW"/>
</dbReference>
<reference evidence="5 6" key="1">
    <citation type="journal article" date="2016" name="Proc. Natl. Acad. Sci. U.S.A.">
        <title>Comparative genomics of biotechnologically important yeasts.</title>
        <authorList>
            <person name="Riley R."/>
            <person name="Haridas S."/>
            <person name="Wolfe K.H."/>
            <person name="Lopes M.R."/>
            <person name="Hittinger C.T."/>
            <person name="Goeker M."/>
            <person name="Salamov A.A."/>
            <person name="Wisecaver J.H."/>
            <person name="Long T.M."/>
            <person name="Calvey C.H."/>
            <person name="Aerts A.L."/>
            <person name="Barry K.W."/>
            <person name="Choi C."/>
            <person name="Clum A."/>
            <person name="Coughlan A.Y."/>
            <person name="Deshpande S."/>
            <person name="Douglass A.P."/>
            <person name="Hanson S.J."/>
            <person name="Klenk H.-P."/>
            <person name="LaButti K.M."/>
            <person name="Lapidus A."/>
            <person name="Lindquist E.A."/>
            <person name="Lipzen A.M."/>
            <person name="Meier-Kolthoff J.P."/>
            <person name="Ohm R.A."/>
            <person name="Otillar R.P."/>
            <person name="Pangilinan J.L."/>
            <person name="Peng Y."/>
            <person name="Rokas A."/>
            <person name="Rosa C.A."/>
            <person name="Scheuner C."/>
            <person name="Sibirny A.A."/>
            <person name="Slot J.C."/>
            <person name="Stielow J.B."/>
            <person name="Sun H."/>
            <person name="Kurtzman C.P."/>
            <person name="Blackwell M."/>
            <person name="Grigoriev I.V."/>
            <person name="Jeffries T.W."/>
        </authorList>
    </citation>
    <scope>NUCLEOTIDE SEQUENCE [LARGE SCALE GENOMIC DNA]</scope>
    <source>
        <strain evidence="6">ATCC 18201 / CBS 1600 / BCRC 20928 / JCM 3617 / NBRC 0987 / NRRL Y-1542</strain>
    </source>
</reference>
<feature type="non-terminal residue" evidence="5">
    <location>
        <position position="620"/>
    </location>
</feature>
<protein>
    <submittedName>
        <fullName evidence="5">DUF676-domain-containing protein</fullName>
    </submittedName>
</protein>
<evidence type="ECO:0000313" key="6">
    <source>
        <dbReference type="Proteomes" id="UP000094389"/>
    </source>
</evidence>
<dbReference type="Pfam" id="PF05057">
    <property type="entry name" value="DUF676"/>
    <property type="match status" value="1"/>
</dbReference>
<organism evidence="5 6">
    <name type="scientific">Cyberlindnera jadinii (strain ATCC 18201 / CBS 1600 / BCRC 20928 / JCM 3617 / NBRC 0987 / NRRL Y-1542)</name>
    <name type="common">Torula yeast</name>
    <name type="synonym">Candida utilis</name>
    <dbReference type="NCBI Taxonomy" id="983966"/>
    <lineage>
        <taxon>Eukaryota</taxon>
        <taxon>Fungi</taxon>
        <taxon>Dikarya</taxon>
        <taxon>Ascomycota</taxon>
        <taxon>Saccharomycotina</taxon>
        <taxon>Saccharomycetes</taxon>
        <taxon>Phaffomycetales</taxon>
        <taxon>Phaffomycetaceae</taxon>
        <taxon>Cyberlindnera</taxon>
    </lineage>
</organism>
<evidence type="ECO:0000313" key="5">
    <source>
        <dbReference type="EMBL" id="ODV76425.1"/>
    </source>
</evidence>
<dbReference type="Gene3D" id="3.40.50.1820">
    <property type="entry name" value="alpha/beta hydrolase"/>
    <property type="match status" value="1"/>
</dbReference>
<dbReference type="GO" id="GO:0047372">
    <property type="term" value="F:monoacylglycerol lipase activity"/>
    <property type="evidence" value="ECO:0007669"/>
    <property type="project" value="TreeGrafter"/>
</dbReference>
<dbReference type="PANTHER" id="PTHR12482">
    <property type="entry name" value="LIPASE ROG1-RELATED-RELATED"/>
    <property type="match status" value="1"/>
</dbReference>
<dbReference type="PANTHER" id="PTHR12482:SF20">
    <property type="entry name" value="LIPASE YDR444W-RELATED"/>
    <property type="match status" value="1"/>
</dbReference>
<evidence type="ECO:0000259" key="4">
    <source>
        <dbReference type="Pfam" id="PF05057"/>
    </source>
</evidence>
<feature type="domain" description="DUF676" evidence="4">
    <location>
        <begin position="177"/>
        <end position="386"/>
    </location>
</feature>
<dbReference type="InterPro" id="IPR029058">
    <property type="entry name" value="AB_hydrolase_fold"/>
</dbReference>
<dbReference type="OMA" id="FSNIGCD"/>
<feature type="compositionally biased region" description="Basic residues" evidence="3">
    <location>
        <begin position="436"/>
        <end position="446"/>
    </location>
</feature>
<dbReference type="STRING" id="983966.A0A1E4SAD0"/>
<keyword evidence="2" id="KW-0443">Lipid metabolism</keyword>
<accession>A0A1E4SAD0</accession>
<proteinExistence type="inferred from homology"/>
<dbReference type="Proteomes" id="UP000094389">
    <property type="component" value="Unassembled WGS sequence"/>
</dbReference>
<dbReference type="EMBL" id="KV453925">
    <property type="protein sequence ID" value="ODV76425.1"/>
    <property type="molecule type" value="Genomic_DNA"/>
</dbReference>
<dbReference type="PIRSF" id="PIRSF005412">
    <property type="entry name" value="UCP005412_abhydr"/>
    <property type="match status" value="1"/>
</dbReference>
<evidence type="ECO:0000256" key="2">
    <source>
        <dbReference type="ARBA" id="ARBA00022963"/>
    </source>
</evidence>
<dbReference type="InterPro" id="IPR007751">
    <property type="entry name" value="DUF676_lipase-like"/>
</dbReference>
<feature type="non-terminal residue" evidence="5">
    <location>
        <position position="1"/>
    </location>
</feature>
<dbReference type="InterPro" id="IPR016445">
    <property type="entry name" value="Rog1_fam"/>
</dbReference>
<keyword evidence="6" id="KW-1185">Reference proteome</keyword>
<dbReference type="SUPFAM" id="SSF53474">
    <property type="entry name" value="alpha/beta-Hydrolases"/>
    <property type="match status" value="1"/>
</dbReference>
<name>A0A1E4SAD0_CYBJN</name>
<gene>
    <name evidence="5" type="ORF">CYBJADRAFT_109568</name>
</gene>
<dbReference type="RefSeq" id="XP_020073464.1">
    <property type="nucleotide sequence ID" value="XM_020212058.1"/>
</dbReference>
<sequence>EESQLGIGEVERFEVKFLHEEEQDHLLQRDSDGTPYIWLRVRNHENNLFRPIYITGPFSLYIDVTPHNYSHLADFKEVIQYDDDVKPGQSFKAKLYLSESSRIDCTNWYGWTVDVVSQLTLATAFHIAFRFGLAYDYDTLRRYKGTEVASHQTSLNKCQVTKFNTHDLWNAAPSVPENPSHLVMITHGIFSNIGADMLYLRDQILKTSSPESNVIVRGFDGNVGKSDHGIRYLGKRVAEYTMQVCKESRYEIDRISFVGHSLGGPVQAYAITYIVNKDPKFFDKIKPQNFIIMASPMLGITEFPKFVSMALDVGLLGRTGRDLMLRHKFPSLINKSEDAESHRSLTSKPVMEQIMTSKSAHKVFAQFSNRTLYANAINDGIVPLRTSALLYLDWKSLGNIKEQKEKYEHRTQDVIQHDENSADKSSSNSNNNVGNLHRRKKLRKYIRTQTTGSPIINDAKGDDPFARTEIATPDSDASKLEQSENSQDSNDDLSMNIPPVASTILAAANVLISPEPNQEFLSTPSSRFPAIFHDRMYSYKDLPPQHYTSVEKVANPIKKMLFKKKRALQESIARSWHRDMDWRKVLVTLRPDAHNNIAVRRKYVNAWGWEVVDHMVNNHF</sequence>
<dbReference type="AlphaFoldDB" id="A0A1E4SAD0"/>
<keyword evidence="2" id="KW-0442">Lipid degradation</keyword>
<dbReference type="GeneID" id="30986454"/>
<feature type="region of interest" description="Disordered" evidence="3">
    <location>
        <begin position="417"/>
        <end position="494"/>
    </location>
</feature>
<dbReference type="InterPro" id="IPR044294">
    <property type="entry name" value="Lipase-like"/>
</dbReference>
<dbReference type="OrthoDB" id="5368485at2759"/>
<evidence type="ECO:0000256" key="3">
    <source>
        <dbReference type="SAM" id="MobiDB-lite"/>
    </source>
</evidence>